<feature type="transmembrane region" description="Helical" evidence="1">
    <location>
        <begin position="61"/>
        <end position="80"/>
    </location>
</feature>
<keyword evidence="3" id="KW-1185">Reference proteome</keyword>
<accession>A0A1H9NN83</accession>
<dbReference type="EMBL" id="FOFB01000038">
    <property type="protein sequence ID" value="SER37494.1"/>
    <property type="molecule type" value="Genomic_DNA"/>
</dbReference>
<organism evidence="2 3">
    <name type="scientific">Neolewinella agarilytica</name>
    <dbReference type="NCBI Taxonomy" id="478744"/>
    <lineage>
        <taxon>Bacteria</taxon>
        <taxon>Pseudomonadati</taxon>
        <taxon>Bacteroidota</taxon>
        <taxon>Saprospiria</taxon>
        <taxon>Saprospirales</taxon>
        <taxon>Lewinellaceae</taxon>
        <taxon>Neolewinella</taxon>
    </lineage>
</organism>
<reference evidence="3" key="1">
    <citation type="submission" date="2016-10" db="EMBL/GenBank/DDBJ databases">
        <authorList>
            <person name="Varghese N."/>
            <person name="Submissions S."/>
        </authorList>
    </citation>
    <scope>NUCLEOTIDE SEQUENCE [LARGE SCALE GENOMIC DNA]</scope>
    <source>
        <strain evidence="3">DSM 24740</strain>
    </source>
</reference>
<evidence type="ECO:0000256" key="1">
    <source>
        <dbReference type="SAM" id="Phobius"/>
    </source>
</evidence>
<keyword evidence="1" id="KW-0472">Membrane</keyword>
<dbReference type="Proteomes" id="UP000199021">
    <property type="component" value="Unassembled WGS sequence"/>
</dbReference>
<name>A0A1H9NN83_9BACT</name>
<evidence type="ECO:0000313" key="2">
    <source>
        <dbReference type="EMBL" id="SER37494.1"/>
    </source>
</evidence>
<evidence type="ECO:0000313" key="3">
    <source>
        <dbReference type="Proteomes" id="UP000199021"/>
    </source>
</evidence>
<proteinExistence type="predicted"/>
<gene>
    <name evidence="2" type="ORF">SAMN05444359_13833</name>
</gene>
<feature type="transmembrane region" description="Helical" evidence="1">
    <location>
        <begin position="86"/>
        <end position="105"/>
    </location>
</feature>
<dbReference type="OrthoDB" id="1493470at2"/>
<dbReference type="InParanoid" id="A0A1H9NN83"/>
<sequence>MGNRKFERQIARLEQAGNDDFLLILTGGAAAFATHELHLLLRRLRIQGQQLRRLRDSMFRIGLAIPFLMFAACACALASWRPLVGICLLAIPMCLLVLAIAQAYISRHFSSLSRAKRLRCIIQQELERRRRGEEVKY</sequence>
<protein>
    <submittedName>
        <fullName evidence="2">Uncharacterized protein</fullName>
    </submittedName>
</protein>
<keyword evidence="1" id="KW-1133">Transmembrane helix</keyword>
<dbReference type="RefSeq" id="WP_090173139.1">
    <property type="nucleotide sequence ID" value="NZ_FOFB01000038.1"/>
</dbReference>
<keyword evidence="1" id="KW-0812">Transmembrane</keyword>
<dbReference type="AlphaFoldDB" id="A0A1H9NN83"/>